<dbReference type="Proteomes" id="UP000525686">
    <property type="component" value="Unassembled WGS sequence"/>
</dbReference>
<organism evidence="3 4">
    <name type="scientific">Streptomyces alkaliterrae</name>
    <dbReference type="NCBI Taxonomy" id="2213162"/>
    <lineage>
        <taxon>Bacteria</taxon>
        <taxon>Bacillati</taxon>
        <taxon>Actinomycetota</taxon>
        <taxon>Actinomycetes</taxon>
        <taxon>Kitasatosporales</taxon>
        <taxon>Streptomycetaceae</taxon>
        <taxon>Streptomyces</taxon>
    </lineage>
</organism>
<evidence type="ECO:0000313" key="4">
    <source>
        <dbReference type="Proteomes" id="UP000525686"/>
    </source>
</evidence>
<proteinExistence type="predicted"/>
<reference evidence="4" key="1">
    <citation type="submission" date="2020-05" db="EMBL/GenBank/DDBJ databases">
        <title>Classification of alakaliphilic streptomycetes isolated from an alkaline soil next to Lonar Crater, India and a proposal for the recognition of Streptomyces alkaliterrae sp. nov.</title>
        <authorList>
            <person name="Golinska P."/>
        </authorList>
    </citation>
    <scope>NUCLEOTIDE SEQUENCE [LARGE SCALE GENOMIC DNA]</scope>
    <source>
        <strain evidence="4">OF3</strain>
    </source>
</reference>
<gene>
    <name evidence="3" type="ORF">H3146_26140</name>
</gene>
<evidence type="ECO:0000256" key="2">
    <source>
        <dbReference type="SAM" id="SignalP"/>
    </source>
</evidence>
<dbReference type="EMBL" id="JABJWZ010000460">
    <property type="protein sequence ID" value="MBB1256799.1"/>
    <property type="molecule type" value="Genomic_DNA"/>
</dbReference>
<feature type="compositionally biased region" description="Basic and acidic residues" evidence="1">
    <location>
        <begin position="26"/>
        <end position="40"/>
    </location>
</feature>
<accession>A0A7W3WQW2</accession>
<feature type="region of interest" description="Disordered" evidence="1">
    <location>
        <begin position="26"/>
        <end position="66"/>
    </location>
</feature>
<dbReference type="AlphaFoldDB" id="A0A7W3WQW2"/>
<evidence type="ECO:0000313" key="3">
    <source>
        <dbReference type="EMBL" id="MBB1256799.1"/>
    </source>
</evidence>
<evidence type="ECO:0000256" key="1">
    <source>
        <dbReference type="SAM" id="MobiDB-lite"/>
    </source>
</evidence>
<comment type="caution">
    <text evidence="3">The sequence shown here is derived from an EMBL/GenBank/DDBJ whole genome shotgun (WGS) entry which is preliminary data.</text>
</comment>
<sequence length="66" mass="6788">MEAFLVCVALVAAAAPAAWLMSRAERSAYRPGRHGPEERAAPPVTGVTDAPAAASTRISVDGMNGH</sequence>
<protein>
    <submittedName>
        <fullName evidence="3">Uncharacterized protein</fullName>
    </submittedName>
</protein>
<feature type="signal peptide" evidence="2">
    <location>
        <begin position="1"/>
        <end position="17"/>
    </location>
</feature>
<feature type="chain" id="PRO_5039087152" evidence="2">
    <location>
        <begin position="18"/>
        <end position="66"/>
    </location>
</feature>
<keyword evidence="2" id="KW-0732">Signal</keyword>
<name>A0A7W3WQW2_9ACTN</name>
<dbReference type="RefSeq" id="WP_181355631.1">
    <property type="nucleotide sequence ID" value="NZ_JABJWZ010000460.1"/>
</dbReference>